<dbReference type="CDD" id="cd00158">
    <property type="entry name" value="RHOD"/>
    <property type="match status" value="1"/>
</dbReference>
<dbReference type="PANTHER" id="PTHR43031">
    <property type="entry name" value="FAD-DEPENDENT OXIDOREDUCTASE"/>
    <property type="match status" value="1"/>
</dbReference>
<dbReference type="SMART" id="SM00450">
    <property type="entry name" value="RHOD"/>
    <property type="match status" value="1"/>
</dbReference>
<dbReference type="EMBL" id="SDIK01000007">
    <property type="protein sequence ID" value="TXJ63297.1"/>
    <property type="molecule type" value="Genomic_DNA"/>
</dbReference>
<dbReference type="GO" id="GO:0004792">
    <property type="term" value="F:thiosulfate-cyanide sulfurtransferase activity"/>
    <property type="evidence" value="ECO:0007669"/>
    <property type="project" value="InterPro"/>
</dbReference>
<sequence length="128" mass="14118">MGKVLTALLALIGLSSCGSSMQVKTENVNVNEFEAIIAKKKVQLVDVRTPEEYTEGHIPGAINIDVLNSTFETISKKQLNKKHMVAVYCRSGKRSAKACSILNKEGYKTTNLLGGFMAWEEKDKRIAK</sequence>
<feature type="domain" description="Rhodanese" evidence="2">
    <location>
        <begin position="38"/>
        <end position="128"/>
    </location>
</feature>
<protein>
    <submittedName>
        <fullName evidence="3">Rhodanese-like domain-containing protein</fullName>
    </submittedName>
</protein>
<dbReference type="Proteomes" id="UP000321612">
    <property type="component" value="Unassembled WGS sequence"/>
</dbReference>
<dbReference type="InterPro" id="IPR001307">
    <property type="entry name" value="Thiosulphate_STrfase_CS"/>
</dbReference>
<dbReference type="AlphaFoldDB" id="A0A5C8GM36"/>
<dbReference type="InterPro" id="IPR001763">
    <property type="entry name" value="Rhodanese-like_dom"/>
</dbReference>
<keyword evidence="4" id="KW-1185">Reference proteome</keyword>
<keyword evidence="1" id="KW-0732">Signal</keyword>
<comment type="caution">
    <text evidence="3">The sequence shown here is derived from an EMBL/GenBank/DDBJ whole genome shotgun (WGS) entry which is preliminary data.</text>
</comment>
<dbReference type="SUPFAM" id="SSF52821">
    <property type="entry name" value="Rhodanese/Cell cycle control phosphatase"/>
    <property type="match status" value="1"/>
</dbReference>
<accession>A0A5C8GM36</accession>
<evidence type="ECO:0000256" key="1">
    <source>
        <dbReference type="SAM" id="SignalP"/>
    </source>
</evidence>
<gene>
    <name evidence="3" type="ORF">ETF27_00775</name>
</gene>
<dbReference type="Gene3D" id="3.40.250.10">
    <property type="entry name" value="Rhodanese-like domain"/>
    <property type="match status" value="1"/>
</dbReference>
<feature type="signal peptide" evidence="1">
    <location>
        <begin position="1"/>
        <end position="21"/>
    </location>
</feature>
<dbReference type="OrthoDB" id="1450994at2"/>
<evidence type="ECO:0000313" key="3">
    <source>
        <dbReference type="EMBL" id="TXJ63297.1"/>
    </source>
</evidence>
<dbReference type="InterPro" id="IPR050229">
    <property type="entry name" value="GlpE_sulfurtransferase"/>
</dbReference>
<dbReference type="Pfam" id="PF00581">
    <property type="entry name" value="Rhodanese"/>
    <property type="match status" value="1"/>
</dbReference>
<evidence type="ECO:0000313" key="4">
    <source>
        <dbReference type="Proteomes" id="UP000321612"/>
    </source>
</evidence>
<dbReference type="PROSITE" id="PS50206">
    <property type="entry name" value="RHODANESE_3"/>
    <property type="match status" value="1"/>
</dbReference>
<name>A0A5C8GM36_9BACT</name>
<dbReference type="InterPro" id="IPR036873">
    <property type="entry name" value="Rhodanese-like_dom_sf"/>
</dbReference>
<organism evidence="3 4">
    <name type="scientific">Prevotella brunnea</name>
    <dbReference type="NCBI Taxonomy" id="2508867"/>
    <lineage>
        <taxon>Bacteria</taxon>
        <taxon>Pseudomonadati</taxon>
        <taxon>Bacteroidota</taxon>
        <taxon>Bacteroidia</taxon>
        <taxon>Bacteroidales</taxon>
        <taxon>Prevotellaceae</taxon>
        <taxon>Prevotella</taxon>
    </lineage>
</organism>
<dbReference type="PROSITE" id="PS00380">
    <property type="entry name" value="RHODANESE_1"/>
    <property type="match status" value="1"/>
</dbReference>
<evidence type="ECO:0000259" key="2">
    <source>
        <dbReference type="PROSITE" id="PS50206"/>
    </source>
</evidence>
<proteinExistence type="predicted"/>
<dbReference type="PROSITE" id="PS51257">
    <property type="entry name" value="PROKAR_LIPOPROTEIN"/>
    <property type="match status" value="1"/>
</dbReference>
<feature type="chain" id="PRO_5022950959" evidence="1">
    <location>
        <begin position="22"/>
        <end position="128"/>
    </location>
</feature>
<reference evidence="4" key="1">
    <citation type="submission" date="2019-05" db="EMBL/GenBank/DDBJ databases">
        <title>Prevotella brunnea sp. nov., isolated from a wound of a patient.</title>
        <authorList>
            <person name="Buhl M."/>
        </authorList>
    </citation>
    <scope>NUCLEOTIDE SEQUENCE [LARGE SCALE GENOMIC DNA]</scope>
    <source>
        <strain evidence="4">A2672</strain>
    </source>
</reference>
<dbReference type="PANTHER" id="PTHR43031:SF1">
    <property type="entry name" value="PYRIDINE NUCLEOTIDE-DISULPHIDE OXIDOREDUCTASE"/>
    <property type="match status" value="1"/>
</dbReference>